<dbReference type="NCBIfam" id="TIGR02532">
    <property type="entry name" value="IV_pilin_GFxxxE"/>
    <property type="match status" value="1"/>
</dbReference>
<dbReference type="EMBL" id="JBDPZD010000010">
    <property type="protein sequence ID" value="MEO3693755.1"/>
    <property type="molecule type" value="Genomic_DNA"/>
</dbReference>
<name>A0ABV0G7U5_9BURK</name>
<accession>A0ABV0G7U5</accession>
<dbReference type="Gene3D" id="3.30.700.10">
    <property type="entry name" value="Glycoprotein, Type 4 Pilin"/>
    <property type="match status" value="1"/>
</dbReference>
<evidence type="ECO:0000313" key="1">
    <source>
        <dbReference type="EMBL" id="MEO3693755.1"/>
    </source>
</evidence>
<evidence type="ECO:0000313" key="2">
    <source>
        <dbReference type="Proteomes" id="UP001495147"/>
    </source>
</evidence>
<dbReference type="Proteomes" id="UP001495147">
    <property type="component" value="Unassembled WGS sequence"/>
</dbReference>
<keyword evidence="2" id="KW-1185">Reference proteome</keyword>
<protein>
    <submittedName>
        <fullName evidence="1">Prepilin-type N-terminal cleavage/methylation domain-containing protein</fullName>
    </submittedName>
</protein>
<dbReference type="InterPro" id="IPR012902">
    <property type="entry name" value="N_methyl_site"/>
</dbReference>
<comment type="caution">
    <text evidence="1">The sequence shown here is derived from an EMBL/GenBank/DDBJ whole genome shotgun (WGS) entry which is preliminary data.</text>
</comment>
<sequence>MLAKMMRSNLNFMAANTAMQRGVGLIEMAVVLVVGSIIAATVIPSMMDAAQRKKIIATANEISSLMGYARSESLNSGIDIDISFDTDAHTKGVSCALVATQSEAATTKCKCYDANISKSCKVGAGPDGGSMLRTFSIPLTSGITFSTNSLVWPAAGMPGRFSVTYPKLTTTLPDDLKVTISGTRGFKLRVDLSTSGRISICSPDRPEAGYPVCAS</sequence>
<dbReference type="InterPro" id="IPR045584">
    <property type="entry name" value="Pilin-like"/>
</dbReference>
<dbReference type="RefSeq" id="WP_347706571.1">
    <property type="nucleotide sequence ID" value="NZ_JBDPZD010000010.1"/>
</dbReference>
<gene>
    <name evidence="1" type="ORF">ABDJ85_19950</name>
</gene>
<dbReference type="SUPFAM" id="SSF54523">
    <property type="entry name" value="Pili subunits"/>
    <property type="match status" value="1"/>
</dbReference>
<organism evidence="1 2">
    <name type="scientific">Roseateles paludis</name>
    <dbReference type="NCBI Taxonomy" id="3145238"/>
    <lineage>
        <taxon>Bacteria</taxon>
        <taxon>Pseudomonadati</taxon>
        <taxon>Pseudomonadota</taxon>
        <taxon>Betaproteobacteria</taxon>
        <taxon>Burkholderiales</taxon>
        <taxon>Sphaerotilaceae</taxon>
        <taxon>Roseateles</taxon>
    </lineage>
</organism>
<reference evidence="1 2" key="1">
    <citation type="submission" date="2024-05" db="EMBL/GenBank/DDBJ databases">
        <title>Roseateles sp. DJS-2-20 16S ribosomal RNA gene Genome sequencing and assembly.</title>
        <authorList>
            <person name="Woo H."/>
        </authorList>
    </citation>
    <scope>NUCLEOTIDE SEQUENCE [LARGE SCALE GENOMIC DNA]</scope>
    <source>
        <strain evidence="1 2">DJS-2-20</strain>
    </source>
</reference>
<proteinExistence type="predicted"/>